<dbReference type="GO" id="GO:0006122">
    <property type="term" value="P:mitochondrial electron transport, ubiquinol to cytochrome c"/>
    <property type="evidence" value="ECO:0007669"/>
    <property type="project" value="TreeGrafter"/>
</dbReference>
<evidence type="ECO:0000259" key="17">
    <source>
        <dbReference type="PROSITE" id="PS51002"/>
    </source>
</evidence>
<dbReference type="PROSITE" id="PS51003">
    <property type="entry name" value="CYTB_CTER"/>
    <property type="match status" value="1"/>
</dbReference>
<dbReference type="GO" id="GO:0045275">
    <property type="term" value="C:respiratory chain complex III"/>
    <property type="evidence" value="ECO:0007669"/>
    <property type="project" value="InterPro"/>
</dbReference>
<feature type="transmembrane region" description="Helical" evidence="16">
    <location>
        <begin position="225"/>
        <end position="246"/>
    </location>
</feature>
<keyword evidence="11 15" id="KW-0408">Iron</keyword>
<dbReference type="InterPro" id="IPR048259">
    <property type="entry name" value="Cytochrome_b_N_euk/bac"/>
</dbReference>
<evidence type="ECO:0000256" key="2">
    <source>
        <dbReference type="ARBA" id="ARBA00013531"/>
    </source>
</evidence>
<dbReference type="InterPro" id="IPR005798">
    <property type="entry name" value="Cyt_b/b6_C"/>
</dbReference>
<evidence type="ECO:0000256" key="1">
    <source>
        <dbReference type="ARBA" id="ARBA00004448"/>
    </source>
</evidence>
<evidence type="ECO:0000256" key="11">
    <source>
        <dbReference type="ARBA" id="ARBA00023004"/>
    </source>
</evidence>
<dbReference type="GO" id="GO:0016491">
    <property type="term" value="F:oxidoreductase activity"/>
    <property type="evidence" value="ECO:0007669"/>
    <property type="project" value="UniProtKB-UniRule"/>
</dbReference>
<dbReference type="SUPFAM" id="SSF81342">
    <property type="entry name" value="Transmembrane di-heme cytochromes"/>
    <property type="match status" value="1"/>
</dbReference>
<evidence type="ECO:0000256" key="3">
    <source>
        <dbReference type="ARBA" id="ARBA00022448"/>
    </source>
</evidence>
<organism evidence="19">
    <name type="scientific">Polytomella piriformis</name>
    <dbReference type="NCBI Taxonomy" id="351366"/>
    <lineage>
        <taxon>Eukaryota</taxon>
        <taxon>Viridiplantae</taxon>
        <taxon>Chlorophyta</taxon>
        <taxon>core chlorophytes</taxon>
        <taxon>Chlorophyceae</taxon>
        <taxon>CS clade</taxon>
        <taxon>Chlamydomonadales</taxon>
        <taxon>Chlamydomonadaceae</taxon>
        <taxon>Polytomella</taxon>
    </lineage>
</organism>
<sequence length="370" mass="41196">MRLHQKNNMLQLYYQHIEAYPTPCNLKYSWNMGSLSGLLLASQIVTGILLAMHYCPDTSLAFYSVIHLTVDVPYGFVIRYFHMNGASLFFVAVFLHLFRNLYYNSGSQPRELLYISGVIILLLMVITAFIGYVLPWGQMSFWGATVITSLVSAVPIVGTDLVYYLWGGFSVSNPTLNRFFSFHYLLPFVLAGLSIAHLAALHSYGSTNPLSINSVAKVPFGSYYIIKDLLGVLIIGLAMIVLAFFFPEALNHSDNYIPANPYSTPAHIVPEWYFLPVYAILRSIPDKGIGILAVLLFFIGLGLQPFLSQGKAEPHFYASFVGGLFVLGWLGSKEITDVTSAAGSFFTLSTFAYLFIISPLYSLLYNRVKG</sequence>
<feature type="domain" description="Cytochrome b/b6 N-terminal region profile" evidence="17">
    <location>
        <begin position="1"/>
        <end position="210"/>
    </location>
</feature>
<dbReference type="Gene3D" id="1.20.810.10">
    <property type="entry name" value="Cytochrome Bc1 Complex, Chain C"/>
    <property type="match status" value="1"/>
</dbReference>
<evidence type="ECO:0000256" key="4">
    <source>
        <dbReference type="ARBA" id="ARBA00022617"/>
    </source>
</evidence>
<feature type="domain" description="Cytochrome b/b6 C-terminal region profile" evidence="18">
    <location>
        <begin position="210"/>
        <end position="370"/>
    </location>
</feature>
<feature type="transmembrane region" description="Helical" evidence="16">
    <location>
        <begin position="288"/>
        <end position="307"/>
    </location>
</feature>
<evidence type="ECO:0000256" key="9">
    <source>
        <dbReference type="ARBA" id="ARBA00022982"/>
    </source>
</evidence>
<dbReference type="InterPro" id="IPR005797">
    <property type="entry name" value="Cyt_b/b6_N"/>
</dbReference>
<evidence type="ECO:0000256" key="10">
    <source>
        <dbReference type="ARBA" id="ARBA00022989"/>
    </source>
</evidence>
<reference evidence="19" key="1">
    <citation type="journal article" date="2010" name="Curr. Genet.">
        <title>Evolution of linear mitochondrial DNA in three known lineages of Polytomella.</title>
        <authorList>
            <person name="Smith D.R."/>
            <person name="Hua J."/>
            <person name="Lee R.W."/>
        </authorList>
    </citation>
    <scope>NUCLEOTIDE SEQUENCE</scope>
</reference>
<dbReference type="InterPro" id="IPR016174">
    <property type="entry name" value="Di-haem_cyt_TM"/>
</dbReference>
<evidence type="ECO:0000259" key="18">
    <source>
        <dbReference type="PROSITE" id="PS51003"/>
    </source>
</evidence>
<dbReference type="GO" id="GO:0005743">
    <property type="term" value="C:mitochondrial inner membrane"/>
    <property type="evidence" value="ECO:0007669"/>
    <property type="project" value="UniProtKB-SubCell"/>
</dbReference>
<evidence type="ECO:0000256" key="13">
    <source>
        <dbReference type="ARBA" id="ARBA00023136"/>
    </source>
</evidence>
<dbReference type="Pfam" id="PF00032">
    <property type="entry name" value="Cytochrom_B_C"/>
    <property type="match status" value="1"/>
</dbReference>
<keyword evidence="4 15" id="KW-0349">Heme</keyword>
<feature type="binding site" evidence="14">
    <location>
        <position position="202"/>
    </location>
    <ligand>
        <name>a ubiquinone</name>
        <dbReference type="ChEBI" id="CHEBI:16389"/>
    </ligand>
</feature>
<evidence type="ECO:0000256" key="15">
    <source>
        <dbReference type="PIRSR" id="PIRSR038885-2"/>
    </source>
</evidence>
<comment type="similarity">
    <text evidence="16">Belongs to the cytochrome b family.</text>
</comment>
<evidence type="ECO:0000256" key="14">
    <source>
        <dbReference type="PIRSR" id="PIRSR038885-1"/>
    </source>
</evidence>
<feature type="transmembrane region" description="Helical" evidence="16">
    <location>
        <begin position="184"/>
        <end position="204"/>
    </location>
</feature>
<geneLocation type="mitochondrion" evidence="19"/>
<proteinExistence type="inferred from homology"/>
<feature type="binding site" description="axial binding residue" evidence="15">
    <location>
        <position position="183"/>
    </location>
    <ligand>
        <name>heme b</name>
        <dbReference type="ChEBI" id="CHEBI:60344"/>
        <label>b562</label>
    </ligand>
    <ligandPart>
        <name>Fe</name>
        <dbReference type="ChEBI" id="CHEBI:18248"/>
    </ligandPart>
</feature>
<dbReference type="GO" id="GO:0046872">
    <property type="term" value="F:metal ion binding"/>
    <property type="evidence" value="ECO:0007669"/>
    <property type="project" value="UniProtKB-UniRule"/>
</dbReference>
<gene>
    <name evidence="19" type="primary">cob</name>
</gene>
<dbReference type="AlphaFoldDB" id="D0VPT4"/>
<protein>
    <recommendedName>
        <fullName evidence="2 16">Cytochrome b</fullName>
    </recommendedName>
</protein>
<dbReference type="InterPro" id="IPR030689">
    <property type="entry name" value="Cytochrome_b"/>
</dbReference>
<keyword evidence="9 16" id="KW-0249">Electron transport</keyword>
<evidence type="ECO:0000256" key="12">
    <source>
        <dbReference type="ARBA" id="ARBA00023128"/>
    </source>
</evidence>
<feature type="transmembrane region" description="Helical" evidence="16">
    <location>
        <begin position="344"/>
        <end position="364"/>
    </location>
</feature>
<comment type="subcellular location">
    <subcellularLocation>
        <location evidence="1">Mitochondrion inner membrane</location>
        <topology evidence="1">Multi-pass membrane protein</topology>
    </subcellularLocation>
</comment>
<dbReference type="RefSeq" id="YP_003288793.1">
    <property type="nucleotide sequence ID" value="NC_013472.1"/>
</dbReference>
<dbReference type="InterPro" id="IPR027387">
    <property type="entry name" value="Cytb/b6-like_sf"/>
</dbReference>
<feature type="binding site" description="axial binding residue" evidence="15">
    <location>
        <position position="197"/>
    </location>
    <ligand>
        <name>heme b</name>
        <dbReference type="ChEBI" id="CHEBI:60344"/>
        <label>b566</label>
    </ligand>
    <ligandPart>
        <name>Fe</name>
        <dbReference type="ChEBI" id="CHEBI:18248"/>
    </ligandPart>
</feature>
<feature type="binding site" description="axial binding residue" evidence="15">
    <location>
        <position position="96"/>
    </location>
    <ligand>
        <name>heme b</name>
        <dbReference type="ChEBI" id="CHEBI:60344"/>
        <label>b566</label>
    </ligand>
    <ligandPart>
        <name>Fe</name>
        <dbReference type="ChEBI" id="CHEBI:18248"/>
    </ligandPart>
</feature>
<dbReference type="Pfam" id="PF00033">
    <property type="entry name" value="Cytochrome_B"/>
    <property type="match status" value="1"/>
</dbReference>
<dbReference type="GeneID" id="8560184"/>
<evidence type="ECO:0000256" key="8">
    <source>
        <dbReference type="ARBA" id="ARBA00022792"/>
    </source>
</evidence>
<dbReference type="PIRSF" id="PIRSF038885">
    <property type="entry name" value="COB"/>
    <property type="match status" value="1"/>
</dbReference>
<keyword evidence="6 16" id="KW-0812">Transmembrane</keyword>
<keyword evidence="10 16" id="KW-1133">Transmembrane helix</keyword>
<dbReference type="PROSITE" id="PS51002">
    <property type="entry name" value="CYTB_NTER"/>
    <property type="match status" value="1"/>
</dbReference>
<dbReference type="SUPFAM" id="SSF81648">
    <property type="entry name" value="a domain/subunit of cytochrome bc1 complex (Ubiquinol-cytochrome c reductase)"/>
    <property type="match status" value="1"/>
</dbReference>
<dbReference type="PANTHER" id="PTHR19271:SF16">
    <property type="entry name" value="CYTOCHROME B"/>
    <property type="match status" value="1"/>
</dbReference>
<comment type="function">
    <text evidence="16">Component of the ubiquinol-cytochrome c reductase complex (complex III or cytochrome b-c1 complex) that is part of the mitochondrial respiratory chain. The b-c1 complex mediates electron transfer from ubiquinol to cytochrome c. Contributes to the generation of a proton gradient across the mitochondrial membrane that is then used for ATP synthesis.</text>
</comment>
<keyword evidence="3 16" id="KW-0813">Transport</keyword>
<keyword evidence="5 16" id="KW-0679">Respiratory chain</keyword>
<feature type="transmembrane region" description="Helical" evidence="16">
    <location>
        <begin position="35"/>
        <end position="54"/>
    </location>
</feature>
<comment type="cofactor">
    <cofactor evidence="16">
        <name>heme b</name>
        <dbReference type="ChEBI" id="CHEBI:60344"/>
    </cofactor>
    <text evidence="16">Binds 2 heme groups non-covalently.</text>
</comment>
<keyword evidence="8" id="KW-0999">Mitochondrion inner membrane</keyword>
<dbReference type="GO" id="GO:0008121">
    <property type="term" value="F:quinol-cytochrome-c reductase activity"/>
    <property type="evidence" value="ECO:0007669"/>
    <property type="project" value="InterPro"/>
</dbReference>
<evidence type="ECO:0000256" key="16">
    <source>
        <dbReference type="RuleBase" id="RU362117"/>
    </source>
</evidence>
<dbReference type="PANTHER" id="PTHR19271">
    <property type="entry name" value="CYTOCHROME B"/>
    <property type="match status" value="1"/>
</dbReference>
<feature type="transmembrane region" description="Helical" evidence="16">
    <location>
        <begin position="85"/>
        <end position="102"/>
    </location>
</feature>
<keyword evidence="13 16" id="KW-0472">Membrane</keyword>
<dbReference type="InterPro" id="IPR036150">
    <property type="entry name" value="Cyt_b/b6_C_sf"/>
</dbReference>
<keyword evidence="12 16" id="KW-0496">Mitochondrion</keyword>
<keyword evidence="7 15" id="KW-0479">Metal-binding</keyword>
<feature type="transmembrane region" description="Helical" evidence="16">
    <location>
        <begin position="141"/>
        <end position="164"/>
    </location>
</feature>
<evidence type="ECO:0000256" key="7">
    <source>
        <dbReference type="ARBA" id="ARBA00022723"/>
    </source>
</evidence>
<accession>D0VPT4</accession>
<evidence type="ECO:0000256" key="6">
    <source>
        <dbReference type="ARBA" id="ARBA00022692"/>
    </source>
</evidence>
<evidence type="ECO:0000256" key="5">
    <source>
        <dbReference type="ARBA" id="ARBA00022660"/>
    </source>
</evidence>
<name>D0VPT4_9CHLO</name>
<feature type="binding site" description="axial binding residue" evidence="15">
    <location>
        <position position="82"/>
    </location>
    <ligand>
        <name>heme b</name>
        <dbReference type="ChEBI" id="CHEBI:60344"/>
        <label>b562</label>
    </ligand>
    <ligandPart>
        <name>Fe</name>
        <dbReference type="ChEBI" id="CHEBI:18248"/>
    </ligandPart>
</feature>
<feature type="transmembrane region" description="Helical" evidence="16">
    <location>
        <begin position="114"/>
        <end position="134"/>
    </location>
</feature>
<dbReference type="CDD" id="cd00284">
    <property type="entry name" value="Cytochrome_b_N"/>
    <property type="match status" value="1"/>
</dbReference>
<dbReference type="EMBL" id="GU108480">
    <property type="protein sequence ID" value="ACY35564.1"/>
    <property type="molecule type" value="Genomic_DNA"/>
</dbReference>
<evidence type="ECO:0000313" key="19">
    <source>
        <dbReference type="EMBL" id="ACY35564.1"/>
    </source>
</evidence>
<comment type="cofactor">
    <cofactor evidence="15">
        <name>heme</name>
        <dbReference type="ChEBI" id="CHEBI:30413"/>
    </cofactor>
    <text evidence="15">Binds 2 heme groups non-covalently.</text>
</comment>